<dbReference type="Ensembl" id="ENSEBUT00000020559.1">
    <property type="protein sequence ID" value="ENSEBUP00000019983.1"/>
    <property type="gene ID" value="ENSEBUG00000012402.1"/>
</dbReference>
<feature type="region of interest" description="Disordered" evidence="1">
    <location>
        <begin position="164"/>
        <end position="242"/>
    </location>
</feature>
<name>A0A8C4QSL5_EPTBU</name>
<reference evidence="2" key="2">
    <citation type="submission" date="2025-09" db="UniProtKB">
        <authorList>
            <consortium name="Ensembl"/>
        </authorList>
    </citation>
    <scope>IDENTIFICATION</scope>
</reference>
<protein>
    <recommendedName>
        <fullName evidence="4">SAM domain-containing protein</fullName>
    </recommendedName>
</protein>
<proteinExistence type="predicted"/>
<accession>A0A8C4QSL5</accession>
<organism evidence="2 3">
    <name type="scientific">Eptatretus burgeri</name>
    <name type="common">Inshore hagfish</name>
    <dbReference type="NCBI Taxonomy" id="7764"/>
    <lineage>
        <taxon>Eukaryota</taxon>
        <taxon>Metazoa</taxon>
        <taxon>Chordata</taxon>
        <taxon>Craniata</taxon>
        <taxon>Vertebrata</taxon>
        <taxon>Cyclostomata</taxon>
        <taxon>Myxini</taxon>
        <taxon>Myxiniformes</taxon>
        <taxon>Myxinidae</taxon>
        <taxon>Eptatretinae</taxon>
        <taxon>Eptatretus</taxon>
    </lineage>
</organism>
<dbReference type="Proteomes" id="UP000694388">
    <property type="component" value="Unplaced"/>
</dbReference>
<dbReference type="Gene3D" id="1.10.150.50">
    <property type="entry name" value="Transcription Factor, Ets-1"/>
    <property type="match status" value="1"/>
</dbReference>
<reference evidence="2" key="1">
    <citation type="submission" date="2025-08" db="UniProtKB">
        <authorList>
            <consortium name="Ensembl"/>
        </authorList>
    </citation>
    <scope>IDENTIFICATION</scope>
</reference>
<evidence type="ECO:0000313" key="2">
    <source>
        <dbReference type="Ensembl" id="ENSEBUP00000019983.1"/>
    </source>
</evidence>
<feature type="region of interest" description="Disordered" evidence="1">
    <location>
        <begin position="126"/>
        <end position="145"/>
    </location>
</feature>
<evidence type="ECO:0000313" key="3">
    <source>
        <dbReference type="Proteomes" id="UP000694388"/>
    </source>
</evidence>
<sequence>MSSAASPRVSEVEMWTVQQVFEYFKQLSLHDVAQVVQSQGVDGKTLMNMSSSGFQAFPENKRKLIRFIMKNIKSEKNATITIMKAVLQNLQGISVKTPSPDEDYYIYFEDPTSKVDDKDSKCTLNHLSDKEDMQNNQYEGFSDSYIQPDACKPMESIERPHYAPLLHPKPQFTPPELSPRPGTQNNLSDKEDMQNNQYEGFSDPYVQPDACKPMESIEQPQCASPLHPKRQSTPPEPPPRPRFYIPLTSVHQRYTKPQVQTVSCTALASCGLNMAMNPMHRSQDSSVSMPSY</sequence>
<dbReference type="InterPro" id="IPR013761">
    <property type="entry name" value="SAM/pointed_sf"/>
</dbReference>
<evidence type="ECO:0000256" key="1">
    <source>
        <dbReference type="SAM" id="MobiDB-lite"/>
    </source>
</evidence>
<dbReference type="SUPFAM" id="SSF47769">
    <property type="entry name" value="SAM/Pointed domain"/>
    <property type="match status" value="1"/>
</dbReference>
<dbReference type="AlphaFoldDB" id="A0A8C4QSL5"/>
<evidence type="ECO:0008006" key="4">
    <source>
        <dbReference type="Google" id="ProtNLM"/>
    </source>
</evidence>
<keyword evidence="3" id="KW-1185">Reference proteome</keyword>